<feature type="transmembrane region" description="Helical" evidence="7">
    <location>
        <begin position="60"/>
        <end position="85"/>
    </location>
</feature>
<protein>
    <submittedName>
        <fullName evidence="8">MATE family efflux transporter</fullName>
    </submittedName>
</protein>
<evidence type="ECO:0000313" key="9">
    <source>
        <dbReference type="Proteomes" id="UP001181355"/>
    </source>
</evidence>
<dbReference type="InterPro" id="IPR052031">
    <property type="entry name" value="Membrane_Transporter-Flippase"/>
</dbReference>
<keyword evidence="9" id="KW-1185">Reference proteome</keyword>
<evidence type="ECO:0000256" key="5">
    <source>
        <dbReference type="ARBA" id="ARBA00022989"/>
    </source>
</evidence>
<evidence type="ECO:0000256" key="2">
    <source>
        <dbReference type="ARBA" id="ARBA00022448"/>
    </source>
</evidence>
<feature type="transmembrane region" description="Helical" evidence="7">
    <location>
        <begin position="176"/>
        <end position="197"/>
    </location>
</feature>
<evidence type="ECO:0000256" key="7">
    <source>
        <dbReference type="SAM" id="Phobius"/>
    </source>
</evidence>
<evidence type="ECO:0000313" key="8">
    <source>
        <dbReference type="EMBL" id="WMW80495.1"/>
    </source>
</evidence>
<keyword evidence="5 7" id="KW-1133">Transmembrane helix</keyword>
<proteinExistence type="predicted"/>
<feature type="transmembrane region" description="Helical" evidence="7">
    <location>
        <begin position="326"/>
        <end position="346"/>
    </location>
</feature>
<feature type="transmembrane region" description="Helical" evidence="7">
    <location>
        <begin position="243"/>
        <end position="272"/>
    </location>
</feature>
<keyword evidence="3" id="KW-1003">Cell membrane</keyword>
<dbReference type="NCBIfam" id="TIGR00797">
    <property type="entry name" value="matE"/>
    <property type="match status" value="1"/>
</dbReference>
<feature type="transmembrane region" description="Helical" evidence="7">
    <location>
        <begin position="146"/>
        <end position="164"/>
    </location>
</feature>
<keyword evidence="6 7" id="KW-0472">Membrane</keyword>
<evidence type="ECO:0000256" key="6">
    <source>
        <dbReference type="ARBA" id="ARBA00023136"/>
    </source>
</evidence>
<evidence type="ECO:0000256" key="1">
    <source>
        <dbReference type="ARBA" id="ARBA00004429"/>
    </source>
</evidence>
<accession>A0ABY9RH00</accession>
<feature type="transmembrane region" description="Helical" evidence="7">
    <location>
        <begin position="105"/>
        <end position="126"/>
    </location>
</feature>
<feature type="transmembrane region" description="Helical" evidence="7">
    <location>
        <begin position="394"/>
        <end position="415"/>
    </location>
</feature>
<feature type="transmembrane region" description="Helical" evidence="7">
    <location>
        <begin position="421"/>
        <end position="443"/>
    </location>
</feature>
<name>A0ABY9RH00_9BURK</name>
<reference evidence="8" key="1">
    <citation type="submission" date="2023-09" db="EMBL/GenBank/DDBJ databases">
        <title>Undibacterium sp. 20NA77.5 isolated from freshwater.</title>
        <authorList>
            <person name="Le V."/>
            <person name="Ko S.-R."/>
            <person name="Ahn C.-Y."/>
            <person name="Oh H.-M."/>
        </authorList>
    </citation>
    <scope>NUCLEOTIDE SEQUENCE</scope>
    <source>
        <strain evidence="8">20NA77.5</strain>
    </source>
</reference>
<organism evidence="8 9">
    <name type="scientific">Undibacterium cyanobacteriorum</name>
    <dbReference type="NCBI Taxonomy" id="3073561"/>
    <lineage>
        <taxon>Bacteria</taxon>
        <taxon>Pseudomonadati</taxon>
        <taxon>Pseudomonadota</taxon>
        <taxon>Betaproteobacteria</taxon>
        <taxon>Burkholderiales</taxon>
        <taxon>Oxalobacteraceae</taxon>
        <taxon>Undibacterium</taxon>
    </lineage>
</organism>
<gene>
    <name evidence="8" type="ORF">RF679_17925</name>
</gene>
<evidence type="ECO:0000256" key="4">
    <source>
        <dbReference type="ARBA" id="ARBA00022692"/>
    </source>
</evidence>
<dbReference type="PIRSF" id="PIRSF006603">
    <property type="entry name" value="DinF"/>
    <property type="match status" value="1"/>
</dbReference>
<feature type="transmembrane region" description="Helical" evidence="7">
    <location>
        <begin position="23"/>
        <end position="48"/>
    </location>
</feature>
<keyword evidence="4 7" id="KW-0812">Transmembrane</keyword>
<feature type="transmembrane region" description="Helical" evidence="7">
    <location>
        <begin position="203"/>
        <end position="222"/>
    </location>
</feature>
<dbReference type="PANTHER" id="PTHR43549">
    <property type="entry name" value="MULTIDRUG RESISTANCE PROTEIN YPNP-RELATED"/>
    <property type="match status" value="1"/>
</dbReference>
<dbReference type="PANTHER" id="PTHR43549:SF2">
    <property type="entry name" value="MULTIDRUG RESISTANCE PROTEIN NORM-RELATED"/>
    <property type="match status" value="1"/>
</dbReference>
<dbReference type="Pfam" id="PF01554">
    <property type="entry name" value="MatE"/>
    <property type="match status" value="2"/>
</dbReference>
<dbReference type="Proteomes" id="UP001181355">
    <property type="component" value="Chromosome"/>
</dbReference>
<keyword evidence="2" id="KW-0813">Transport</keyword>
<dbReference type="RefSeq" id="WP_309481988.1">
    <property type="nucleotide sequence ID" value="NZ_CP133720.1"/>
</dbReference>
<evidence type="ECO:0000256" key="3">
    <source>
        <dbReference type="ARBA" id="ARBA00022475"/>
    </source>
</evidence>
<dbReference type="InterPro" id="IPR002528">
    <property type="entry name" value="MATE_fam"/>
</dbReference>
<dbReference type="InterPro" id="IPR048279">
    <property type="entry name" value="MdtK-like"/>
</dbReference>
<sequence length="454" mass="47971">MATSAPVKTLQGKFVEGSIMRHVVNMTATGSIGLIAVFVVDVLNLLYISRLGRHELAAAVGYASTLLFFHTSVSIGLSIAVTATVSRAIGSGDYPLARQFAASSLYLIGGISTFLVIVTYPFLASLLALLGAQGETAQLATRFCQFILPSIPLLGFGMATSALLRSVGDGKRAMFVTLGAAFATALLDPLFIFGFGLGLDGAAIANICARCVMAFVGFYAVLKVHHLYAKPSKEVFQRGAKAFASIGVPAILTNVATPVGNAAVTTAIAAYGDQAVAGWAVVSRLIPMAFAGLFALSGAVGPILGQNLGAKRFDRLRQTMRDSLKFTLIYVSVAWFLLAISSHLIARAFDAHGMAEDVIVFFCVFIAGSFLFNGSLFVANAAFNNLGYPLYSTVLNWGRATIGVIPFVYFGGLWFGARGVMAGYGLGVVGFGIASVWLCFHVLKKIEHRTQPDL</sequence>
<feature type="transmembrane region" description="Helical" evidence="7">
    <location>
        <begin position="284"/>
        <end position="305"/>
    </location>
</feature>
<feature type="transmembrane region" description="Helical" evidence="7">
    <location>
        <begin position="358"/>
        <end position="382"/>
    </location>
</feature>
<dbReference type="EMBL" id="CP133720">
    <property type="protein sequence ID" value="WMW80495.1"/>
    <property type="molecule type" value="Genomic_DNA"/>
</dbReference>
<comment type="subcellular location">
    <subcellularLocation>
        <location evidence="1">Cell inner membrane</location>
        <topology evidence="1">Multi-pass membrane protein</topology>
    </subcellularLocation>
</comment>